<protein>
    <submittedName>
        <fullName evidence="2">Uncharacterized protein</fullName>
    </submittedName>
</protein>
<sequence>MPKAVEPVTARKLFAYLKEQFDSAARSVHVDRLPGGGWVSMVGISAALPCIASGIFLRSLVS</sequence>
<keyword evidence="1" id="KW-0812">Transmembrane</keyword>
<keyword evidence="1" id="KW-0472">Membrane</keyword>
<dbReference type="KEGG" id="seme:MIZ01_1028"/>
<gene>
    <name evidence="2" type="ORF">MIZ01_1028</name>
</gene>
<proteinExistence type="predicted"/>
<accession>A0AAN1X9N4</accession>
<dbReference type="EMBL" id="AP023423">
    <property type="protein sequence ID" value="BCK87256.1"/>
    <property type="molecule type" value="Genomic_DNA"/>
</dbReference>
<reference evidence="2 3" key="1">
    <citation type="journal article" date="2022" name="Int. J. Syst. Evol. Microbiol.">
        <title>&lt;i&gt;Sideroxyarcus emersonii&lt;/i&gt; gen. nov. sp. nov., a neutrophilic, microaerobic iron- and thiosulfate-oxidizing bacterium isolated from iron-rich wetland sediment.</title>
        <authorList>
            <person name="Kato S."/>
            <person name="Itoh T."/>
            <person name="Iino T."/>
            <person name="Ohkuma M."/>
        </authorList>
    </citation>
    <scope>NUCLEOTIDE SEQUENCE [LARGE SCALE GENOMIC DNA]</scope>
    <source>
        <strain evidence="2 3">MIZ01</strain>
    </source>
</reference>
<name>A0AAN1X9N4_9PROT</name>
<evidence type="ECO:0000256" key="1">
    <source>
        <dbReference type="SAM" id="Phobius"/>
    </source>
</evidence>
<dbReference type="AlphaFoldDB" id="A0AAN1X9N4"/>
<keyword evidence="3" id="KW-1185">Reference proteome</keyword>
<organism evidence="2 3">
    <name type="scientific">Sideroxyarcus emersonii</name>
    <dbReference type="NCBI Taxonomy" id="2764705"/>
    <lineage>
        <taxon>Bacteria</taxon>
        <taxon>Pseudomonadati</taxon>
        <taxon>Pseudomonadota</taxon>
        <taxon>Betaproteobacteria</taxon>
        <taxon>Nitrosomonadales</taxon>
        <taxon>Gallionellaceae</taxon>
        <taxon>Sideroxyarcus</taxon>
    </lineage>
</organism>
<evidence type="ECO:0000313" key="3">
    <source>
        <dbReference type="Proteomes" id="UP001320326"/>
    </source>
</evidence>
<dbReference type="RefSeq" id="WP_237248384.1">
    <property type="nucleotide sequence ID" value="NZ_AP023423.1"/>
</dbReference>
<dbReference type="Proteomes" id="UP001320326">
    <property type="component" value="Chromosome"/>
</dbReference>
<evidence type="ECO:0000313" key="2">
    <source>
        <dbReference type="EMBL" id="BCK87256.1"/>
    </source>
</evidence>
<feature type="transmembrane region" description="Helical" evidence="1">
    <location>
        <begin position="38"/>
        <end position="57"/>
    </location>
</feature>
<keyword evidence="1" id="KW-1133">Transmembrane helix</keyword>